<keyword evidence="2" id="KW-1185">Reference proteome</keyword>
<proteinExistence type="predicted"/>
<protein>
    <recommendedName>
        <fullName evidence="3">Transposase</fullName>
    </recommendedName>
</protein>
<dbReference type="EMBL" id="JAMDGZ010000027">
    <property type="protein sequence ID" value="MDD1014731.1"/>
    <property type="molecule type" value="Genomic_DNA"/>
</dbReference>
<comment type="caution">
    <text evidence="1">The sequence shown here is derived from an EMBL/GenBank/DDBJ whole genome shotgun (WGS) entry which is preliminary data.</text>
</comment>
<sequence length="85" mass="9308">MQLLLFVAFHRINAGVVPTVADDNATSVHKSEQLHEFFTFAACKVAAVPRNRGSKNHWLAQVACAGIRVKVARKVKALPQKAKAE</sequence>
<dbReference type="RefSeq" id="WP_273893451.1">
    <property type="nucleotide sequence ID" value="NZ_JAMDGP010000066.1"/>
</dbReference>
<organism evidence="1 2">
    <name type="scientific">Pseudomonas rubra</name>
    <dbReference type="NCBI Taxonomy" id="2942627"/>
    <lineage>
        <taxon>Bacteria</taxon>
        <taxon>Pseudomonadati</taxon>
        <taxon>Pseudomonadota</taxon>
        <taxon>Gammaproteobacteria</taxon>
        <taxon>Pseudomonadales</taxon>
        <taxon>Pseudomonadaceae</taxon>
        <taxon>Pseudomonas</taxon>
    </lineage>
</organism>
<name>A0ABT5P8V2_9PSED</name>
<evidence type="ECO:0008006" key="3">
    <source>
        <dbReference type="Google" id="ProtNLM"/>
    </source>
</evidence>
<gene>
    <name evidence="1" type="ORF">M5G17_13715</name>
</gene>
<evidence type="ECO:0000313" key="2">
    <source>
        <dbReference type="Proteomes" id="UP001148184"/>
    </source>
</evidence>
<accession>A0ABT5P8V2</accession>
<evidence type="ECO:0000313" key="1">
    <source>
        <dbReference type="EMBL" id="MDD1014731.1"/>
    </source>
</evidence>
<reference evidence="1 2" key="1">
    <citation type="submission" date="2022-05" db="EMBL/GenBank/DDBJ databases">
        <title>Novel Pseudomonas spp. Isolated from a Rainbow Trout Aquaculture Facility.</title>
        <authorList>
            <person name="Testerman T."/>
            <person name="Graf J."/>
        </authorList>
    </citation>
    <scope>NUCLEOTIDE SEQUENCE [LARGE SCALE GENOMIC DNA]</scope>
    <source>
        <strain evidence="1 2">ID1025</strain>
    </source>
</reference>
<dbReference type="Proteomes" id="UP001148184">
    <property type="component" value="Unassembled WGS sequence"/>
</dbReference>